<reference evidence="6" key="1">
    <citation type="journal article" date="2014" name="Front. Microbiol.">
        <title>High frequency of phylogenetically diverse reductive dehalogenase-homologous genes in deep subseafloor sedimentary metagenomes.</title>
        <authorList>
            <person name="Kawai M."/>
            <person name="Futagami T."/>
            <person name="Toyoda A."/>
            <person name="Takaki Y."/>
            <person name="Nishi S."/>
            <person name="Hori S."/>
            <person name="Arai W."/>
            <person name="Tsubouchi T."/>
            <person name="Morono Y."/>
            <person name="Uchiyama I."/>
            <person name="Ito T."/>
            <person name="Fujiyama A."/>
            <person name="Inagaki F."/>
            <person name="Takami H."/>
        </authorList>
    </citation>
    <scope>NUCLEOTIDE SEQUENCE</scope>
    <source>
        <strain evidence="6">Expedition CK06-06</strain>
    </source>
</reference>
<dbReference type="InterPro" id="IPR050131">
    <property type="entry name" value="Peptidase_S8_subtilisin-like"/>
</dbReference>
<dbReference type="PANTHER" id="PTHR43806:SF11">
    <property type="entry name" value="CEREVISIN-RELATED"/>
    <property type="match status" value="1"/>
</dbReference>
<dbReference type="EMBL" id="BARW01013450">
    <property type="protein sequence ID" value="GAI80043.1"/>
    <property type="molecule type" value="Genomic_DNA"/>
</dbReference>
<keyword evidence="4" id="KW-0720">Serine protease</keyword>
<dbReference type="PANTHER" id="PTHR43806">
    <property type="entry name" value="PEPTIDASE S8"/>
    <property type="match status" value="1"/>
</dbReference>
<gene>
    <name evidence="6" type="ORF">S12H4_24648</name>
</gene>
<evidence type="ECO:0000256" key="4">
    <source>
        <dbReference type="ARBA" id="ARBA00022825"/>
    </source>
</evidence>
<dbReference type="PROSITE" id="PS51892">
    <property type="entry name" value="SUBTILASE"/>
    <property type="match status" value="1"/>
</dbReference>
<accession>X1RHG4</accession>
<dbReference type="AlphaFoldDB" id="X1RHG4"/>
<evidence type="ECO:0000256" key="3">
    <source>
        <dbReference type="ARBA" id="ARBA00022801"/>
    </source>
</evidence>
<feature type="non-terminal residue" evidence="6">
    <location>
        <position position="144"/>
    </location>
</feature>
<dbReference type="Gene3D" id="3.40.50.200">
    <property type="entry name" value="Peptidase S8/S53 domain"/>
    <property type="match status" value="1"/>
</dbReference>
<proteinExistence type="inferred from homology"/>
<dbReference type="GO" id="GO:0004252">
    <property type="term" value="F:serine-type endopeptidase activity"/>
    <property type="evidence" value="ECO:0007669"/>
    <property type="project" value="InterPro"/>
</dbReference>
<feature type="non-terminal residue" evidence="6">
    <location>
        <position position="1"/>
    </location>
</feature>
<comment type="caution">
    <text evidence="6">The sequence shown here is derived from an EMBL/GenBank/DDBJ whole genome shotgun (WGS) entry which is preliminary data.</text>
</comment>
<protein>
    <recommendedName>
        <fullName evidence="5">Peptidase S8/S53 domain-containing protein</fullName>
    </recommendedName>
</protein>
<name>X1RHG4_9ZZZZ</name>
<dbReference type="InterPro" id="IPR000209">
    <property type="entry name" value="Peptidase_S8/S53_dom"/>
</dbReference>
<evidence type="ECO:0000313" key="6">
    <source>
        <dbReference type="EMBL" id="GAI80043.1"/>
    </source>
</evidence>
<evidence type="ECO:0000256" key="2">
    <source>
        <dbReference type="ARBA" id="ARBA00022670"/>
    </source>
</evidence>
<comment type="similarity">
    <text evidence="1">Belongs to the peptidase S8 family.</text>
</comment>
<organism evidence="6">
    <name type="scientific">marine sediment metagenome</name>
    <dbReference type="NCBI Taxonomy" id="412755"/>
    <lineage>
        <taxon>unclassified sequences</taxon>
        <taxon>metagenomes</taxon>
        <taxon>ecological metagenomes</taxon>
    </lineage>
</organism>
<sequence>NGRVIYRKNYTSDPMQDGFDHDTGVCSIALTMAPLCNILNLKALDNKGVGTDEDVTLAIDDCISLHDTDPDIAPSVINLSLGAPDDANPDNPLRVASRAAIDRGIWVLASAGNSGPAPYSITCPACEQYVLAIGAVQYLPEGES</sequence>
<evidence type="ECO:0000256" key="1">
    <source>
        <dbReference type="ARBA" id="ARBA00011073"/>
    </source>
</evidence>
<dbReference type="InterPro" id="IPR036852">
    <property type="entry name" value="Peptidase_S8/S53_dom_sf"/>
</dbReference>
<dbReference type="GO" id="GO:0006508">
    <property type="term" value="P:proteolysis"/>
    <property type="evidence" value="ECO:0007669"/>
    <property type="project" value="UniProtKB-KW"/>
</dbReference>
<keyword evidence="3" id="KW-0378">Hydrolase</keyword>
<dbReference type="Pfam" id="PF00082">
    <property type="entry name" value="Peptidase_S8"/>
    <property type="match status" value="1"/>
</dbReference>
<evidence type="ECO:0000259" key="5">
    <source>
        <dbReference type="Pfam" id="PF00082"/>
    </source>
</evidence>
<feature type="domain" description="Peptidase S8/S53" evidence="5">
    <location>
        <begin position="29"/>
        <end position="137"/>
    </location>
</feature>
<keyword evidence="2" id="KW-0645">Protease</keyword>
<dbReference type="SUPFAM" id="SSF52743">
    <property type="entry name" value="Subtilisin-like"/>
    <property type="match status" value="1"/>
</dbReference>